<keyword evidence="4 5" id="KW-0413">Isomerase</keyword>
<evidence type="ECO:0000313" key="10">
    <source>
        <dbReference type="Proteomes" id="UP001062165"/>
    </source>
</evidence>
<feature type="domain" description="PPIase FKBP-type" evidence="8">
    <location>
        <begin position="212"/>
        <end position="315"/>
    </location>
</feature>
<evidence type="ECO:0000256" key="5">
    <source>
        <dbReference type="PROSITE-ProRule" id="PRU00277"/>
    </source>
</evidence>
<evidence type="ECO:0000313" key="9">
    <source>
        <dbReference type="EMBL" id="UXX78691.1"/>
    </source>
</evidence>
<dbReference type="SUPFAM" id="SSF54534">
    <property type="entry name" value="FKBP-like"/>
    <property type="match status" value="2"/>
</dbReference>
<dbReference type="GO" id="GO:0003755">
    <property type="term" value="F:peptidyl-prolyl cis-trans isomerase activity"/>
    <property type="evidence" value="ECO:0007669"/>
    <property type="project" value="UniProtKB-EC"/>
</dbReference>
<sequence length="315" mass="35085">MNTKKKNNLLTLAIFALVAIILPGCIEDSDYEKQQQESDQLIKDYITSNNIEAEKSNNGVYYEALTSNPDGELPKIGDVMKVKYELRTLDGKLLESHMTDSTLLRFSSNAVIPSGVNYGLDILREGEKIRCYLPSYLAYNSYSVQDEFGPNANFILDIELTGTATEDDIHKMQIDEIEAYIDSEKLGDLTPSTSGLYFKSLEAGTGDEAKAYHTATLHYKRKTLDGSIIQETEADNPLIVSLNTNQLVSGFREGVLKMKEGEKALLILPSDIAFGSSVKVIPNSIREELWENGLIGSLVEPYTIVMYEVELLEVK</sequence>
<dbReference type="PROSITE" id="PS50059">
    <property type="entry name" value="FKBP_PPIASE"/>
    <property type="match status" value="2"/>
</dbReference>
<evidence type="ECO:0000256" key="4">
    <source>
        <dbReference type="ARBA" id="ARBA00023235"/>
    </source>
</evidence>
<dbReference type="EC" id="5.2.1.8" evidence="6"/>
<evidence type="ECO:0000256" key="7">
    <source>
        <dbReference type="SAM" id="SignalP"/>
    </source>
</evidence>
<organism evidence="9 10">
    <name type="scientific">Reichenbachiella carrageenanivorans</name>
    <dbReference type="NCBI Taxonomy" id="2979869"/>
    <lineage>
        <taxon>Bacteria</taxon>
        <taxon>Pseudomonadati</taxon>
        <taxon>Bacteroidota</taxon>
        <taxon>Cytophagia</taxon>
        <taxon>Cytophagales</taxon>
        <taxon>Reichenbachiellaceae</taxon>
        <taxon>Reichenbachiella</taxon>
    </lineage>
</organism>
<gene>
    <name evidence="9" type="ORF">N7E81_15125</name>
</gene>
<dbReference type="PANTHER" id="PTHR43811">
    <property type="entry name" value="FKBP-TYPE PEPTIDYL-PROLYL CIS-TRANS ISOMERASE FKPA"/>
    <property type="match status" value="1"/>
</dbReference>
<reference evidence="9" key="1">
    <citation type="submission" date="2022-10" db="EMBL/GenBank/DDBJ databases">
        <title>Comparative genomics and taxonomic characterization of three novel marine species of genus Reichenbachiella exhibiting antioxidant and polysaccharide degradation activities.</title>
        <authorList>
            <person name="Muhammad N."/>
            <person name="Lee Y.-J."/>
            <person name="Ko J."/>
            <person name="Kim S.-G."/>
        </authorList>
    </citation>
    <scope>NUCLEOTIDE SEQUENCE</scope>
    <source>
        <strain evidence="9">Wsw4-B4</strain>
    </source>
</reference>
<keyword evidence="7" id="KW-0732">Signal</keyword>
<dbReference type="InterPro" id="IPR046357">
    <property type="entry name" value="PPIase_dom_sf"/>
</dbReference>
<dbReference type="Pfam" id="PF00254">
    <property type="entry name" value="FKBP_C"/>
    <property type="match status" value="2"/>
</dbReference>
<proteinExistence type="inferred from homology"/>
<comment type="catalytic activity">
    <reaction evidence="1 5 6">
        <text>[protein]-peptidylproline (omega=180) = [protein]-peptidylproline (omega=0)</text>
        <dbReference type="Rhea" id="RHEA:16237"/>
        <dbReference type="Rhea" id="RHEA-COMP:10747"/>
        <dbReference type="Rhea" id="RHEA-COMP:10748"/>
        <dbReference type="ChEBI" id="CHEBI:83833"/>
        <dbReference type="ChEBI" id="CHEBI:83834"/>
        <dbReference type="EC" id="5.2.1.8"/>
    </reaction>
</comment>
<feature type="signal peptide" evidence="7">
    <location>
        <begin position="1"/>
        <end position="26"/>
    </location>
</feature>
<dbReference type="Gene3D" id="3.10.50.40">
    <property type="match status" value="2"/>
</dbReference>
<comment type="similarity">
    <text evidence="2 6">Belongs to the FKBP-type PPIase family.</text>
</comment>
<evidence type="ECO:0000256" key="1">
    <source>
        <dbReference type="ARBA" id="ARBA00000971"/>
    </source>
</evidence>
<dbReference type="RefSeq" id="WP_263050436.1">
    <property type="nucleotide sequence ID" value="NZ_CP106735.1"/>
</dbReference>
<feature type="domain" description="PPIase FKBP-type" evidence="8">
    <location>
        <begin position="77"/>
        <end position="164"/>
    </location>
</feature>
<evidence type="ECO:0000256" key="3">
    <source>
        <dbReference type="ARBA" id="ARBA00023110"/>
    </source>
</evidence>
<accession>A0ABY6CXP9</accession>
<dbReference type="Proteomes" id="UP001062165">
    <property type="component" value="Chromosome"/>
</dbReference>
<keyword evidence="3 5" id="KW-0697">Rotamase</keyword>
<evidence type="ECO:0000259" key="8">
    <source>
        <dbReference type="PROSITE" id="PS50059"/>
    </source>
</evidence>
<keyword evidence="10" id="KW-1185">Reference proteome</keyword>
<dbReference type="InterPro" id="IPR001179">
    <property type="entry name" value="PPIase_FKBP_dom"/>
</dbReference>
<evidence type="ECO:0000256" key="2">
    <source>
        <dbReference type="ARBA" id="ARBA00006577"/>
    </source>
</evidence>
<dbReference type="EMBL" id="CP106735">
    <property type="protein sequence ID" value="UXX78691.1"/>
    <property type="molecule type" value="Genomic_DNA"/>
</dbReference>
<feature type="chain" id="PRO_5047509094" description="Peptidyl-prolyl cis-trans isomerase" evidence="7">
    <location>
        <begin position="27"/>
        <end position="315"/>
    </location>
</feature>
<name>A0ABY6CXP9_9BACT</name>
<dbReference type="PANTHER" id="PTHR43811:SF19">
    <property type="entry name" value="39 KDA FK506-BINDING NUCLEAR PROTEIN"/>
    <property type="match status" value="1"/>
</dbReference>
<protein>
    <recommendedName>
        <fullName evidence="6">Peptidyl-prolyl cis-trans isomerase</fullName>
        <ecNumber evidence="6">5.2.1.8</ecNumber>
    </recommendedName>
</protein>
<evidence type="ECO:0000256" key="6">
    <source>
        <dbReference type="RuleBase" id="RU003915"/>
    </source>
</evidence>